<feature type="domain" description="Peptidase M1 membrane alanine aminopeptidase" evidence="9">
    <location>
        <begin position="578"/>
        <end position="822"/>
    </location>
</feature>
<evidence type="ECO:0000256" key="5">
    <source>
        <dbReference type="ARBA" id="ARBA00022801"/>
    </source>
</evidence>
<dbReference type="GO" id="GO:0005615">
    <property type="term" value="C:extracellular space"/>
    <property type="evidence" value="ECO:0007669"/>
    <property type="project" value="TreeGrafter"/>
</dbReference>
<dbReference type="InterPro" id="IPR014782">
    <property type="entry name" value="Peptidase_M1_dom"/>
</dbReference>
<comment type="caution">
    <text evidence="11">The sequence shown here is derived from an EMBL/GenBank/DDBJ whole genome shotgun (WGS) entry which is preliminary data.</text>
</comment>
<dbReference type="AlphaFoldDB" id="A0A4Q9LLW8"/>
<dbReference type="InterPro" id="IPR001930">
    <property type="entry name" value="Peptidase_M1"/>
</dbReference>
<dbReference type="SUPFAM" id="SSF63737">
    <property type="entry name" value="Leukotriene A4 hydrolase N-terminal domain"/>
    <property type="match status" value="1"/>
</dbReference>
<proteinExistence type="inferred from homology"/>
<organism evidence="11 12">
    <name type="scientific">Hamiltosporidium magnivora</name>
    <dbReference type="NCBI Taxonomy" id="148818"/>
    <lineage>
        <taxon>Eukaryota</taxon>
        <taxon>Fungi</taxon>
        <taxon>Fungi incertae sedis</taxon>
        <taxon>Microsporidia</taxon>
        <taxon>Dubosqiidae</taxon>
        <taxon>Hamiltosporidium</taxon>
    </lineage>
</organism>
<feature type="domain" description="Aminopeptidase N-like N-terminal" evidence="10">
    <location>
        <begin position="37"/>
        <end position="268"/>
    </location>
</feature>
<accession>A0A4Q9LLW8</accession>
<keyword evidence="7" id="KW-0482">Metalloprotease</keyword>
<dbReference type="Pfam" id="PF17900">
    <property type="entry name" value="Peptidase_M1_N"/>
    <property type="match status" value="1"/>
</dbReference>
<evidence type="ECO:0000256" key="8">
    <source>
        <dbReference type="SAM" id="MobiDB-lite"/>
    </source>
</evidence>
<dbReference type="VEuPathDB" id="MicrosporidiaDB:CWI36_1098p0010"/>
<protein>
    <submittedName>
        <fullName evidence="11">M1 aminopeptidase</fullName>
    </submittedName>
</protein>
<dbReference type="EMBL" id="PIXR01000189">
    <property type="protein sequence ID" value="TBU08391.1"/>
    <property type="molecule type" value="Genomic_DNA"/>
</dbReference>
<dbReference type="InterPro" id="IPR045357">
    <property type="entry name" value="Aminopeptidase_N-like_N"/>
</dbReference>
<dbReference type="GO" id="GO:0043171">
    <property type="term" value="P:peptide catabolic process"/>
    <property type="evidence" value="ECO:0007669"/>
    <property type="project" value="TreeGrafter"/>
</dbReference>
<dbReference type="PANTHER" id="PTHR11533">
    <property type="entry name" value="PROTEASE M1 ZINC METALLOPROTEASE"/>
    <property type="match status" value="1"/>
</dbReference>
<dbReference type="GO" id="GO:0008270">
    <property type="term" value="F:zinc ion binding"/>
    <property type="evidence" value="ECO:0007669"/>
    <property type="project" value="InterPro"/>
</dbReference>
<evidence type="ECO:0000256" key="4">
    <source>
        <dbReference type="ARBA" id="ARBA00022723"/>
    </source>
</evidence>
<dbReference type="SUPFAM" id="SSF55486">
    <property type="entry name" value="Metalloproteases ('zincins'), catalytic domain"/>
    <property type="match status" value="1"/>
</dbReference>
<keyword evidence="4" id="KW-0479">Metal-binding</keyword>
<dbReference type="InterPro" id="IPR050344">
    <property type="entry name" value="Peptidase_M1_aminopeptidases"/>
</dbReference>
<evidence type="ECO:0000256" key="1">
    <source>
        <dbReference type="ARBA" id="ARBA00001947"/>
    </source>
</evidence>
<evidence type="ECO:0000256" key="6">
    <source>
        <dbReference type="ARBA" id="ARBA00022833"/>
    </source>
</evidence>
<name>A0A4Q9LLW8_9MICR</name>
<dbReference type="PRINTS" id="PR00756">
    <property type="entry name" value="ALADIPTASE"/>
</dbReference>
<evidence type="ECO:0000256" key="7">
    <source>
        <dbReference type="ARBA" id="ARBA00023049"/>
    </source>
</evidence>
<comment type="cofactor">
    <cofactor evidence="1">
        <name>Zn(2+)</name>
        <dbReference type="ChEBI" id="CHEBI:29105"/>
    </cofactor>
</comment>
<comment type="similarity">
    <text evidence="2">Belongs to the peptidase M1 family.</text>
</comment>
<dbReference type="InterPro" id="IPR042097">
    <property type="entry name" value="Aminopeptidase_N-like_N_sf"/>
</dbReference>
<dbReference type="GO" id="GO:0070006">
    <property type="term" value="F:metalloaminopeptidase activity"/>
    <property type="evidence" value="ECO:0007669"/>
    <property type="project" value="TreeGrafter"/>
</dbReference>
<gene>
    <name evidence="11" type="ORF">CWI39_0189p0050</name>
</gene>
<dbReference type="InterPro" id="IPR027268">
    <property type="entry name" value="Peptidase_M4/M1_CTD_sf"/>
</dbReference>
<sequence length="1270" mass="149965">MKLKFFEIQMKKDKILKYFILCIVVSIVKANNDFNFKPIDYKLYLSLSGDTDSYEGRVDILLENSEKSNKIYLNSNKSTITEIHFYTENNKKHFIWKGILNTKKLDFDIKIDNDDNKVSDYNDVFEDDIVNYHEPFKLIPTLIDEKLSLYIPSDVEPSSNSKLIIMFNNKIHHKPHGFYKTYIDKEKRNKYQDIEGENKIYSTQFQPSYARNVFPCFDHPSIKSHFTLILRIPKYYTALSNTQPHQILIGEKYKKVFFNKTEPLPTYLLAFAIGVFNYTEIIIENKFSDYNYKKNLQKKQKNWYLGKNLQDILHRDKSETMSISTSSIFIKYNEIKSRNKESLQQKTATYSGLKIVETNNTNTEILPINSTKERYITTKSNISSSDTSSFSKVNLLESVSISNINIDNPKTHDFTKIQISQNISTTEFLLTTKDFINTLFKDSGTKTLPLSSIDFTESKTKNIEPQNINSAVIPVPPIYQINNDISNKNDKNTDPDKIPNYDSNSEINDSKLLNKNSDFLNNKINNKNHLYESITQSSNNSLTKISSGNNKNKEPTNAHLTVRFYIPTAYKLSDTFYGISIAKKCIKYFLSQFKIALKTEKIDFLGITNFEDIAMENDSLIIFRLEYLLYNSLKDSFDHKKEVGDTICHEISHHWFGNLVTCKDWSDLWLNEGFATYYSNEILKNWTFFSLKERNKTLKYDSKSKTHIVRIKGKFENEDKTFLSKIKEFWKSSLSKKTNLKEKTTQRFYSPPNNTPDVNNYEYYIIYNKAALILRMLEVKIGKLNFKKRIGRYLFRNKGRNADLNNFLEFMRDSQGMIVEWLEKKHFPLIRVKEENKHLIFSQETYINKFDDVESNCSSETDIEKIKFKFKKFKNKIIEETEKNIESLWEIPLILHLNNKTITFLLNDTSLKILPDKENNNIDSISKGYYVPSYGMFRILYDDDSSYNSLIMALKNNLLNSEDQINLLSDYFDFIVNYGVDLEKFFNIIIFINNNDPHVLEKAIMDLKKLKSIFYKENRLQQKVKNVITYLLKDIKPNTDETKCLALTEKVINNEIEILKKMSKKYTFETEKKPDSNLKENEQKFFLNSFLSYISHKNIFKERNSKNTINSCERLSIFISAVKRINTERLFKDLLLKYDMYEYTKEKEDVITALSYFNDDFIFTQVLDLFRSNKISSDSKKLLSEKITENSKKRDFIYEYMIFFFEDIKSSTHEWPDIYFNIFITVSDKNMMMKVRNFIYQNNEFEYMREEIMQVIKENNYILESSIYFS</sequence>
<dbReference type="GO" id="GO:0042277">
    <property type="term" value="F:peptide binding"/>
    <property type="evidence" value="ECO:0007669"/>
    <property type="project" value="TreeGrafter"/>
</dbReference>
<dbReference type="Gene3D" id="2.60.40.1730">
    <property type="entry name" value="tricorn interacting facor f3 domain"/>
    <property type="match status" value="1"/>
</dbReference>
<dbReference type="Gene3D" id="1.25.50.20">
    <property type="match status" value="1"/>
</dbReference>
<keyword evidence="11" id="KW-0031">Aminopeptidase</keyword>
<dbReference type="Pfam" id="PF01433">
    <property type="entry name" value="Peptidase_M1"/>
    <property type="match status" value="1"/>
</dbReference>
<dbReference type="Proteomes" id="UP000293045">
    <property type="component" value="Unassembled WGS sequence"/>
</dbReference>
<dbReference type="PANTHER" id="PTHR11533:SF299">
    <property type="entry name" value="AMINOPEPTIDASE"/>
    <property type="match status" value="1"/>
</dbReference>
<evidence type="ECO:0000313" key="12">
    <source>
        <dbReference type="Proteomes" id="UP000293045"/>
    </source>
</evidence>
<feature type="compositionally biased region" description="Basic and acidic residues" evidence="8">
    <location>
        <begin position="487"/>
        <end position="499"/>
    </location>
</feature>
<dbReference type="VEuPathDB" id="MicrosporidiaDB:CWI39_0189p0050"/>
<keyword evidence="5" id="KW-0378">Hydrolase</keyword>
<feature type="region of interest" description="Disordered" evidence="8">
    <location>
        <begin position="484"/>
        <end position="505"/>
    </location>
</feature>
<keyword evidence="3" id="KW-0645">Protease</keyword>
<evidence type="ECO:0000313" key="11">
    <source>
        <dbReference type="EMBL" id="TBU08391.1"/>
    </source>
</evidence>
<keyword evidence="6" id="KW-0862">Zinc</keyword>
<dbReference type="GO" id="GO:0016020">
    <property type="term" value="C:membrane"/>
    <property type="evidence" value="ECO:0007669"/>
    <property type="project" value="TreeGrafter"/>
</dbReference>
<dbReference type="GO" id="GO:0005737">
    <property type="term" value="C:cytoplasm"/>
    <property type="evidence" value="ECO:0007669"/>
    <property type="project" value="TreeGrafter"/>
</dbReference>
<evidence type="ECO:0000259" key="10">
    <source>
        <dbReference type="Pfam" id="PF17900"/>
    </source>
</evidence>
<evidence type="ECO:0000256" key="2">
    <source>
        <dbReference type="ARBA" id="ARBA00010136"/>
    </source>
</evidence>
<reference evidence="11 12" key="1">
    <citation type="submission" date="2017-12" db="EMBL/GenBank/DDBJ databases">
        <authorList>
            <person name="Pombert J.-F."/>
            <person name="Haag K.L."/>
            <person name="Ebert D."/>
        </authorList>
    </citation>
    <scope>NUCLEOTIDE SEQUENCE [LARGE SCALE GENOMIC DNA]</scope>
    <source>
        <strain evidence="11">IL-BN-2</strain>
    </source>
</reference>
<evidence type="ECO:0000259" key="9">
    <source>
        <dbReference type="Pfam" id="PF01433"/>
    </source>
</evidence>
<evidence type="ECO:0000256" key="3">
    <source>
        <dbReference type="ARBA" id="ARBA00022670"/>
    </source>
</evidence>
<dbReference type="GO" id="GO:0006508">
    <property type="term" value="P:proteolysis"/>
    <property type="evidence" value="ECO:0007669"/>
    <property type="project" value="UniProtKB-KW"/>
</dbReference>
<dbReference type="Gene3D" id="1.10.390.10">
    <property type="entry name" value="Neutral Protease Domain 2"/>
    <property type="match status" value="1"/>
</dbReference>